<name>A0ABW0XF33_9ACTN</name>
<evidence type="ECO:0008006" key="4">
    <source>
        <dbReference type="Google" id="ProtNLM"/>
    </source>
</evidence>
<dbReference type="RefSeq" id="WP_380229700.1">
    <property type="nucleotide sequence ID" value="NZ_JBHSOF010000077.1"/>
</dbReference>
<comment type="caution">
    <text evidence="2">The sequence shown here is derived from an EMBL/GenBank/DDBJ whole genome shotgun (WGS) entry which is preliminary data.</text>
</comment>
<feature type="transmembrane region" description="Helical" evidence="1">
    <location>
        <begin position="99"/>
        <end position="121"/>
    </location>
</feature>
<dbReference type="Proteomes" id="UP001595975">
    <property type="component" value="Unassembled WGS sequence"/>
</dbReference>
<reference evidence="3" key="1">
    <citation type="journal article" date="2019" name="Int. J. Syst. Evol. Microbiol.">
        <title>The Global Catalogue of Microorganisms (GCM) 10K type strain sequencing project: providing services to taxonomists for standard genome sequencing and annotation.</title>
        <authorList>
            <consortium name="The Broad Institute Genomics Platform"/>
            <consortium name="The Broad Institute Genome Sequencing Center for Infectious Disease"/>
            <person name="Wu L."/>
            <person name="Ma J."/>
        </authorList>
    </citation>
    <scope>NUCLEOTIDE SEQUENCE [LARGE SCALE GENOMIC DNA]</scope>
    <source>
        <strain evidence="3">CGMCC 4.1437</strain>
    </source>
</reference>
<feature type="transmembrane region" description="Helical" evidence="1">
    <location>
        <begin position="181"/>
        <end position="203"/>
    </location>
</feature>
<gene>
    <name evidence="2" type="ORF">ACFP3U_34430</name>
</gene>
<organism evidence="2 3">
    <name type="scientific">Kitasatospora misakiensis</name>
    <dbReference type="NCBI Taxonomy" id="67330"/>
    <lineage>
        <taxon>Bacteria</taxon>
        <taxon>Bacillati</taxon>
        <taxon>Actinomycetota</taxon>
        <taxon>Actinomycetes</taxon>
        <taxon>Kitasatosporales</taxon>
        <taxon>Streptomycetaceae</taxon>
        <taxon>Kitasatospora</taxon>
    </lineage>
</organism>
<proteinExistence type="predicted"/>
<feature type="transmembrane region" description="Helical" evidence="1">
    <location>
        <begin position="285"/>
        <end position="304"/>
    </location>
</feature>
<feature type="transmembrane region" description="Helical" evidence="1">
    <location>
        <begin position="210"/>
        <end position="229"/>
    </location>
</feature>
<keyword evidence="1" id="KW-0472">Membrane</keyword>
<keyword evidence="1" id="KW-1133">Transmembrane helix</keyword>
<dbReference type="EMBL" id="JBHSOF010000077">
    <property type="protein sequence ID" value="MFC5668049.1"/>
    <property type="molecule type" value="Genomic_DNA"/>
</dbReference>
<keyword evidence="3" id="KW-1185">Reference proteome</keyword>
<accession>A0ABW0XF33</accession>
<evidence type="ECO:0000256" key="1">
    <source>
        <dbReference type="SAM" id="Phobius"/>
    </source>
</evidence>
<sequence>MRVLAYELRRVRGLRSTWLLLGLVVVCDAVVAGVLAGQVTDGALGGPAAVRLLTAAVPLVPLPFAALGAGVLGALAYAHEVRHRGLAASQVSYPRRVRLLAAKLAVTGLLALLLALVTLLVDTVAVHLALPAGVAVSAWSDPAALSGRVAEALASAGLGGLDALPAASAPLALVAGQGAPVALLAFVLLVVAAGWTGVLAAALTRSAVAGVLLLGALPPLLESGVALVLRRTGTPWPVRTAELLPFPSGIEWAYGWVYGGDGRVAEDGPALTGRALVEPALTDPALLVAAVTPVLVLLLVTLVAQVRRRAL</sequence>
<keyword evidence="1" id="KW-0812">Transmembrane</keyword>
<protein>
    <recommendedName>
        <fullName evidence="4">ABC transporter permease</fullName>
    </recommendedName>
</protein>
<evidence type="ECO:0000313" key="2">
    <source>
        <dbReference type="EMBL" id="MFC5668049.1"/>
    </source>
</evidence>
<evidence type="ECO:0000313" key="3">
    <source>
        <dbReference type="Proteomes" id="UP001595975"/>
    </source>
</evidence>
<feature type="transmembrane region" description="Helical" evidence="1">
    <location>
        <begin position="52"/>
        <end position="78"/>
    </location>
</feature>